<gene>
    <name evidence="1" type="ORF">C9J27_04365</name>
</gene>
<name>A0A2T3KL44_9GAMM</name>
<dbReference type="EMBL" id="PYNF01000003">
    <property type="protein sequence ID" value="PSV00367.1"/>
    <property type="molecule type" value="Genomic_DNA"/>
</dbReference>
<protein>
    <submittedName>
        <fullName evidence="1">Uncharacterized protein</fullName>
    </submittedName>
</protein>
<dbReference type="RefSeq" id="WP_107288997.1">
    <property type="nucleotide sequence ID" value="NZ_PYNF01000003.1"/>
</dbReference>
<accession>A0A2T3KL44</accession>
<comment type="caution">
    <text evidence="1">The sequence shown here is derived from an EMBL/GenBank/DDBJ whole genome shotgun (WGS) entry which is preliminary data.</text>
</comment>
<dbReference type="Proteomes" id="UP000241426">
    <property type="component" value="Unassembled WGS sequence"/>
</dbReference>
<reference evidence="1 2" key="1">
    <citation type="submission" date="2018-01" db="EMBL/GenBank/DDBJ databases">
        <title>Whole genome sequencing of Histamine producing bacteria.</title>
        <authorList>
            <person name="Butler K."/>
        </authorList>
    </citation>
    <scope>NUCLEOTIDE SEQUENCE [LARGE SCALE GENOMIC DNA]</scope>
    <source>
        <strain evidence="1 2">FS-7.2</strain>
    </source>
</reference>
<evidence type="ECO:0000313" key="2">
    <source>
        <dbReference type="Proteomes" id="UP000241426"/>
    </source>
</evidence>
<sequence>MTHTPIFQVILDTGSFSSEQVKLFKAINFQVWNDTGDYLDLEFEVSYKDKDKADYSSFNPQIVFNLTEKEVHLNLGTNFGDGWNDGREFPLLTDKTFGEQIKAYLDDVSNVGDDDKEYIRLATKYHDAHDEVISHADRIRELLLSMLVVTVVPAPSEYKKP</sequence>
<organism evidence="1 2">
    <name type="scientific">Photobacterium kishitanii</name>
    <dbReference type="NCBI Taxonomy" id="318456"/>
    <lineage>
        <taxon>Bacteria</taxon>
        <taxon>Pseudomonadati</taxon>
        <taxon>Pseudomonadota</taxon>
        <taxon>Gammaproteobacteria</taxon>
        <taxon>Vibrionales</taxon>
        <taxon>Vibrionaceae</taxon>
        <taxon>Photobacterium</taxon>
    </lineage>
</organism>
<proteinExistence type="predicted"/>
<dbReference type="AlphaFoldDB" id="A0A2T3KL44"/>
<evidence type="ECO:0000313" key="1">
    <source>
        <dbReference type="EMBL" id="PSV00367.1"/>
    </source>
</evidence>